<dbReference type="InterPro" id="IPR011128">
    <property type="entry name" value="G3P_DH_NAD-dep_N"/>
</dbReference>
<dbReference type="Proteomes" id="UP000823635">
    <property type="component" value="Unassembled WGS sequence"/>
</dbReference>
<feature type="binding site" evidence="9">
    <location>
        <position position="264"/>
    </location>
    <ligand>
        <name>NAD(+)</name>
        <dbReference type="ChEBI" id="CHEBI:57540"/>
    </ligand>
</feature>
<dbReference type="GO" id="GO:0047952">
    <property type="term" value="F:glycerol-3-phosphate dehydrogenase [NAD(P)+] activity"/>
    <property type="evidence" value="ECO:0007669"/>
    <property type="project" value="UniProtKB-EC"/>
</dbReference>
<evidence type="ECO:0000256" key="11">
    <source>
        <dbReference type="RuleBase" id="RU000439"/>
    </source>
</evidence>
<dbReference type="InterPro" id="IPR008927">
    <property type="entry name" value="6-PGluconate_DH-like_C_sf"/>
</dbReference>
<dbReference type="GO" id="GO:0005975">
    <property type="term" value="P:carbohydrate metabolic process"/>
    <property type="evidence" value="ECO:0007669"/>
    <property type="project" value="InterPro"/>
</dbReference>
<reference evidence="14" key="2">
    <citation type="journal article" date="2021" name="PeerJ">
        <title>Extensive microbial diversity within the chicken gut microbiome revealed by metagenomics and culture.</title>
        <authorList>
            <person name="Gilroy R."/>
            <person name="Ravi A."/>
            <person name="Getino M."/>
            <person name="Pursley I."/>
            <person name="Horton D.L."/>
            <person name="Alikhan N.F."/>
            <person name="Baker D."/>
            <person name="Gharbi K."/>
            <person name="Hall N."/>
            <person name="Watson M."/>
            <person name="Adriaenssens E.M."/>
            <person name="Foster-Nyarko E."/>
            <person name="Jarju S."/>
            <person name="Secka A."/>
            <person name="Antonio M."/>
            <person name="Oren A."/>
            <person name="Chaudhuri R.R."/>
            <person name="La Ragione R."/>
            <person name="Hildebrand F."/>
            <person name="Pallen M.J."/>
        </authorList>
    </citation>
    <scope>NUCLEOTIDE SEQUENCE</scope>
    <source>
        <strain evidence="14">15467</strain>
    </source>
</reference>
<evidence type="ECO:0000256" key="10">
    <source>
        <dbReference type="RuleBase" id="RU000437"/>
    </source>
</evidence>
<proteinExistence type="inferred from homology"/>
<feature type="domain" description="Glycerol-3-phosphate dehydrogenase NAD-dependent N-terminal" evidence="12">
    <location>
        <begin position="13"/>
        <end position="167"/>
    </location>
</feature>
<dbReference type="Gene3D" id="3.40.50.720">
    <property type="entry name" value="NAD(P)-binding Rossmann-like Domain"/>
    <property type="match status" value="1"/>
</dbReference>
<dbReference type="AlphaFoldDB" id="A0A9D9DKW0"/>
<dbReference type="InterPro" id="IPR006109">
    <property type="entry name" value="G3P_DH_NAD-dep_C"/>
</dbReference>
<dbReference type="Pfam" id="PF07479">
    <property type="entry name" value="NAD_Gly3P_dh_C"/>
    <property type="match status" value="1"/>
</dbReference>
<dbReference type="PRINTS" id="PR00077">
    <property type="entry name" value="GPDHDRGNASE"/>
</dbReference>
<evidence type="ECO:0000259" key="12">
    <source>
        <dbReference type="Pfam" id="PF01210"/>
    </source>
</evidence>
<evidence type="ECO:0000256" key="4">
    <source>
        <dbReference type="ARBA" id="ARBA00023098"/>
    </source>
</evidence>
<dbReference type="EC" id="1.1.1.94" evidence="11"/>
<dbReference type="Gene3D" id="1.10.1040.10">
    <property type="entry name" value="N-(1-d-carboxylethyl)-l-norvaline Dehydrogenase, domain 2"/>
    <property type="match status" value="1"/>
</dbReference>
<reference evidence="14" key="1">
    <citation type="submission" date="2020-10" db="EMBL/GenBank/DDBJ databases">
        <authorList>
            <person name="Gilroy R."/>
        </authorList>
    </citation>
    <scope>NUCLEOTIDE SEQUENCE</scope>
    <source>
        <strain evidence="14">15467</strain>
    </source>
</reference>
<comment type="catalytic activity">
    <reaction evidence="11">
        <text>sn-glycerol 3-phosphate + NADP(+) = dihydroxyacetone phosphate + NADPH + H(+)</text>
        <dbReference type="Rhea" id="RHEA:11096"/>
        <dbReference type="ChEBI" id="CHEBI:15378"/>
        <dbReference type="ChEBI" id="CHEBI:57597"/>
        <dbReference type="ChEBI" id="CHEBI:57642"/>
        <dbReference type="ChEBI" id="CHEBI:57783"/>
        <dbReference type="ChEBI" id="CHEBI:58349"/>
        <dbReference type="EC" id="1.1.1.94"/>
    </reaction>
</comment>
<keyword evidence="5" id="KW-0594">Phospholipid biosynthesis</keyword>
<organism evidence="14 15">
    <name type="scientific">Candidatus Egerieousia excrementavium</name>
    <dbReference type="NCBI Taxonomy" id="2840778"/>
    <lineage>
        <taxon>Bacteria</taxon>
        <taxon>Pseudomonadati</taxon>
        <taxon>Bacteroidota</taxon>
        <taxon>Bacteroidia</taxon>
        <taxon>Bacteroidales</taxon>
        <taxon>Candidatus Egerieousia</taxon>
    </lineage>
</organism>
<dbReference type="PIRSF" id="PIRSF000114">
    <property type="entry name" value="Glycerol-3-P_dh"/>
    <property type="match status" value="1"/>
</dbReference>
<dbReference type="EMBL" id="JADINB010000103">
    <property type="protein sequence ID" value="MBO8429206.1"/>
    <property type="molecule type" value="Genomic_DNA"/>
</dbReference>
<sequence length="337" mass="37963">MKQFFEREGLRYAMIGSGSWATALIKLLLNHQQKIAWYIRDGKKIEQIIKSAHNPSYLQSVYLDPARLEMSSDLNAVVEGADVILVATPSAYFMDTFSMLKVSLDNKFIISAIKGFVDEKNLTIAEYFNQCHNVPFDRIGVIGGPCHAEEVSMERLSYLTLTSKYYEVACALCDIFACDYIKASPGTDIYGVEYSAALKNVYAVAAGICHGLGYGDNFMAVLMTNAYHEIVNFLNATHPDKDRNLSSSVYLGDLLVTAYSKFSRNRTFGGMIGKGYSVISAQIEMNMVAEGYYASRCIYEINKNFRIDMPIADAVYMILYKQRYPAYVMKQLEDKLY</sequence>
<keyword evidence="2" id="KW-0444">Lipid biosynthesis</keyword>
<evidence type="ECO:0000256" key="2">
    <source>
        <dbReference type="ARBA" id="ARBA00022516"/>
    </source>
</evidence>
<dbReference type="Pfam" id="PF01210">
    <property type="entry name" value="NAD_Gly3P_dh_N"/>
    <property type="match status" value="1"/>
</dbReference>
<dbReference type="InterPro" id="IPR006168">
    <property type="entry name" value="G3P_DH_NAD-dep"/>
</dbReference>
<dbReference type="PROSITE" id="PS00957">
    <property type="entry name" value="NAD_G3PDH"/>
    <property type="match status" value="1"/>
</dbReference>
<comment type="similarity">
    <text evidence="1 10">Belongs to the NAD-dependent glycerol-3-phosphate dehydrogenase family.</text>
</comment>
<evidence type="ECO:0000256" key="9">
    <source>
        <dbReference type="PIRSR" id="PIRSR000114-3"/>
    </source>
</evidence>
<name>A0A9D9DKW0_9BACT</name>
<evidence type="ECO:0000256" key="8">
    <source>
        <dbReference type="PIRSR" id="PIRSR000114-2"/>
    </source>
</evidence>
<evidence type="ECO:0000256" key="6">
    <source>
        <dbReference type="ARBA" id="ARBA00023264"/>
    </source>
</evidence>
<dbReference type="GO" id="GO:0005829">
    <property type="term" value="C:cytosol"/>
    <property type="evidence" value="ECO:0007669"/>
    <property type="project" value="TreeGrafter"/>
</dbReference>
<evidence type="ECO:0000256" key="3">
    <source>
        <dbReference type="ARBA" id="ARBA00023002"/>
    </source>
</evidence>
<evidence type="ECO:0000256" key="1">
    <source>
        <dbReference type="ARBA" id="ARBA00011009"/>
    </source>
</evidence>
<evidence type="ECO:0000259" key="13">
    <source>
        <dbReference type="Pfam" id="PF07479"/>
    </source>
</evidence>
<evidence type="ECO:0000313" key="15">
    <source>
        <dbReference type="Proteomes" id="UP000823635"/>
    </source>
</evidence>
<keyword evidence="9 10" id="KW-0520">NAD</keyword>
<dbReference type="SUPFAM" id="SSF48179">
    <property type="entry name" value="6-phosphogluconate dehydrogenase C-terminal domain-like"/>
    <property type="match status" value="1"/>
</dbReference>
<feature type="binding site" evidence="8">
    <location>
        <position position="114"/>
    </location>
    <ligand>
        <name>substrate</name>
    </ligand>
</feature>
<dbReference type="SUPFAM" id="SSF51735">
    <property type="entry name" value="NAD(P)-binding Rossmann-fold domains"/>
    <property type="match status" value="1"/>
</dbReference>
<keyword evidence="6" id="KW-1208">Phospholipid metabolism</keyword>
<feature type="binding site" evidence="9">
    <location>
        <position position="148"/>
    </location>
    <ligand>
        <name>NAD(+)</name>
        <dbReference type="ChEBI" id="CHEBI:57540"/>
    </ligand>
</feature>
<evidence type="ECO:0000313" key="14">
    <source>
        <dbReference type="EMBL" id="MBO8429206.1"/>
    </source>
</evidence>
<accession>A0A9D9DKW0</accession>
<dbReference type="PANTHER" id="PTHR11728">
    <property type="entry name" value="GLYCEROL-3-PHOSPHATE DEHYDROGENASE"/>
    <property type="match status" value="1"/>
</dbReference>
<feature type="domain" description="Glycerol-3-phosphate dehydrogenase NAD-dependent C-terminal" evidence="13">
    <location>
        <begin position="188"/>
        <end position="328"/>
    </location>
</feature>
<dbReference type="GO" id="GO:0051287">
    <property type="term" value="F:NAD binding"/>
    <property type="evidence" value="ECO:0007669"/>
    <property type="project" value="InterPro"/>
</dbReference>
<dbReference type="InterPro" id="IPR036291">
    <property type="entry name" value="NAD(P)-bd_dom_sf"/>
</dbReference>
<feature type="active site" description="Proton acceptor" evidence="7">
    <location>
        <position position="199"/>
    </location>
</feature>
<evidence type="ECO:0000256" key="7">
    <source>
        <dbReference type="PIRSR" id="PIRSR000114-1"/>
    </source>
</evidence>
<keyword evidence="4" id="KW-0443">Lipid metabolism</keyword>
<protein>
    <recommendedName>
        <fullName evidence="11">Glycerol-3-phosphate dehydrogenase</fullName>
        <ecNumber evidence="11">1.1.1.94</ecNumber>
    </recommendedName>
</protein>
<evidence type="ECO:0000256" key="5">
    <source>
        <dbReference type="ARBA" id="ARBA00023209"/>
    </source>
</evidence>
<dbReference type="GO" id="GO:0008654">
    <property type="term" value="P:phospholipid biosynthetic process"/>
    <property type="evidence" value="ECO:0007669"/>
    <property type="project" value="UniProtKB-KW"/>
</dbReference>
<comment type="caution">
    <text evidence="14">The sequence shown here is derived from an EMBL/GenBank/DDBJ whole genome shotgun (WGS) entry which is preliminary data.</text>
</comment>
<dbReference type="PANTHER" id="PTHR11728:SF1">
    <property type="entry name" value="GLYCEROL-3-PHOSPHATE DEHYDROGENASE [NAD(+)] 2, CHLOROPLASTIC"/>
    <property type="match status" value="1"/>
</dbReference>
<feature type="binding site" evidence="8">
    <location>
        <begin position="264"/>
        <end position="265"/>
    </location>
    <ligand>
        <name>substrate</name>
    </ligand>
</feature>
<keyword evidence="3 10" id="KW-0560">Oxidoreductase</keyword>
<gene>
    <name evidence="14" type="ORF">IAC68_04660</name>
</gene>
<dbReference type="InterPro" id="IPR013328">
    <property type="entry name" value="6PGD_dom2"/>
</dbReference>
<dbReference type="GO" id="GO:0046168">
    <property type="term" value="P:glycerol-3-phosphate catabolic process"/>
    <property type="evidence" value="ECO:0007669"/>
    <property type="project" value="InterPro"/>
</dbReference>